<accession>A0A831TEN4</accession>
<evidence type="ECO:0000256" key="3">
    <source>
        <dbReference type="ARBA" id="ARBA00023082"/>
    </source>
</evidence>
<dbReference type="GO" id="GO:0016987">
    <property type="term" value="F:sigma factor activity"/>
    <property type="evidence" value="ECO:0007669"/>
    <property type="project" value="UniProtKB-KW"/>
</dbReference>
<dbReference type="InterPro" id="IPR014284">
    <property type="entry name" value="RNA_pol_sigma-70_dom"/>
</dbReference>
<dbReference type="InterPro" id="IPR039425">
    <property type="entry name" value="RNA_pol_sigma-70-like"/>
</dbReference>
<comment type="similarity">
    <text evidence="1">Belongs to the sigma-70 factor family. ECF subfamily.</text>
</comment>
<feature type="domain" description="RNA polymerase sigma-70 region 2" evidence="5">
    <location>
        <begin position="31"/>
        <end position="97"/>
    </location>
</feature>
<dbReference type="InterPro" id="IPR036388">
    <property type="entry name" value="WH-like_DNA-bd_sf"/>
</dbReference>
<sequence length="196" mass="22701">MDGSAALSAAEEIGWVNRAKEGDQAAFEAIFLRYERPIYQFIYRMMGNAEDASDLTQECFIRAYRALPQTSDDLNVSAWLHRIAANACLDVLRRRKRIRWLPWEGQGQPDLHLNGHLEDPEREAIRTETQELVQRVLTQMNPRHRLALILREYEGLSCEEIGQIMGLSRSAVKSVLFRAREEFRRIYRAVEETAPP</sequence>
<dbReference type="InterPro" id="IPR013325">
    <property type="entry name" value="RNA_pol_sigma_r2"/>
</dbReference>
<dbReference type="Gene3D" id="1.10.1740.10">
    <property type="match status" value="1"/>
</dbReference>
<dbReference type="SUPFAM" id="SSF88659">
    <property type="entry name" value="Sigma3 and sigma4 domains of RNA polymerase sigma factors"/>
    <property type="match status" value="1"/>
</dbReference>
<evidence type="ECO:0000256" key="1">
    <source>
        <dbReference type="ARBA" id="ARBA00010641"/>
    </source>
</evidence>
<dbReference type="InterPro" id="IPR013249">
    <property type="entry name" value="RNA_pol_sigma70_r4_t2"/>
</dbReference>
<dbReference type="SUPFAM" id="SSF88946">
    <property type="entry name" value="Sigma2 domain of RNA polymerase sigma factors"/>
    <property type="match status" value="1"/>
</dbReference>
<dbReference type="Pfam" id="PF08281">
    <property type="entry name" value="Sigma70_r4_2"/>
    <property type="match status" value="1"/>
</dbReference>
<gene>
    <name evidence="7" type="ORF">ENP34_13660</name>
</gene>
<evidence type="ECO:0000313" key="7">
    <source>
        <dbReference type="EMBL" id="HEG92462.1"/>
    </source>
</evidence>
<keyword evidence="3" id="KW-0731">Sigma factor</keyword>
<dbReference type="AlphaFoldDB" id="A0A831TEN4"/>
<dbReference type="Gene3D" id="1.10.10.10">
    <property type="entry name" value="Winged helix-like DNA-binding domain superfamily/Winged helix DNA-binding domain"/>
    <property type="match status" value="1"/>
</dbReference>
<keyword evidence="2" id="KW-0805">Transcription regulation</keyword>
<keyword evidence="4" id="KW-0804">Transcription</keyword>
<reference evidence="7" key="1">
    <citation type="journal article" date="2020" name="mSystems">
        <title>Genome- and Community-Level Interaction Insights into Carbon Utilization and Element Cycling Functions of Hydrothermarchaeota in Hydrothermal Sediment.</title>
        <authorList>
            <person name="Zhou Z."/>
            <person name="Liu Y."/>
            <person name="Xu W."/>
            <person name="Pan J."/>
            <person name="Luo Z.H."/>
            <person name="Li M."/>
        </authorList>
    </citation>
    <scope>NUCLEOTIDE SEQUENCE [LARGE SCALE GENOMIC DNA]</scope>
    <source>
        <strain evidence="7">SpSt-210</strain>
    </source>
</reference>
<name>A0A831TEN4_9BACT</name>
<evidence type="ECO:0000256" key="4">
    <source>
        <dbReference type="ARBA" id="ARBA00023163"/>
    </source>
</evidence>
<feature type="domain" description="RNA polymerase sigma factor 70 region 4 type 2" evidence="6">
    <location>
        <begin position="131"/>
        <end position="181"/>
    </location>
</feature>
<dbReference type="GO" id="GO:0006352">
    <property type="term" value="P:DNA-templated transcription initiation"/>
    <property type="evidence" value="ECO:0007669"/>
    <property type="project" value="InterPro"/>
</dbReference>
<comment type="caution">
    <text evidence="7">The sequence shown here is derived from an EMBL/GenBank/DDBJ whole genome shotgun (WGS) entry which is preliminary data.</text>
</comment>
<protein>
    <submittedName>
        <fullName evidence="7">Sigma-70 family RNA polymerase sigma factor</fullName>
    </submittedName>
</protein>
<organism evidence="7">
    <name type="scientific">Thermorudis peleae</name>
    <dbReference type="NCBI Taxonomy" id="1382356"/>
    <lineage>
        <taxon>Bacteria</taxon>
        <taxon>Pseudomonadati</taxon>
        <taxon>Thermomicrobiota</taxon>
        <taxon>Thermomicrobia</taxon>
        <taxon>Thermomicrobia incertae sedis</taxon>
        <taxon>Thermorudis</taxon>
    </lineage>
</organism>
<dbReference type="EMBL" id="DSIY01000316">
    <property type="protein sequence ID" value="HEG92462.1"/>
    <property type="molecule type" value="Genomic_DNA"/>
</dbReference>
<dbReference type="PANTHER" id="PTHR43133:SF51">
    <property type="entry name" value="RNA POLYMERASE SIGMA FACTOR"/>
    <property type="match status" value="1"/>
</dbReference>
<dbReference type="CDD" id="cd06171">
    <property type="entry name" value="Sigma70_r4"/>
    <property type="match status" value="1"/>
</dbReference>
<dbReference type="InterPro" id="IPR013324">
    <property type="entry name" value="RNA_pol_sigma_r3/r4-like"/>
</dbReference>
<evidence type="ECO:0000259" key="5">
    <source>
        <dbReference type="Pfam" id="PF04542"/>
    </source>
</evidence>
<dbReference type="GO" id="GO:0003677">
    <property type="term" value="F:DNA binding"/>
    <property type="evidence" value="ECO:0007669"/>
    <property type="project" value="InterPro"/>
</dbReference>
<evidence type="ECO:0000256" key="2">
    <source>
        <dbReference type="ARBA" id="ARBA00023015"/>
    </source>
</evidence>
<dbReference type="PANTHER" id="PTHR43133">
    <property type="entry name" value="RNA POLYMERASE ECF-TYPE SIGMA FACTO"/>
    <property type="match status" value="1"/>
</dbReference>
<proteinExistence type="inferred from homology"/>
<evidence type="ECO:0000259" key="6">
    <source>
        <dbReference type="Pfam" id="PF08281"/>
    </source>
</evidence>
<dbReference type="NCBIfam" id="TIGR02937">
    <property type="entry name" value="sigma70-ECF"/>
    <property type="match status" value="1"/>
</dbReference>
<dbReference type="Pfam" id="PF04542">
    <property type="entry name" value="Sigma70_r2"/>
    <property type="match status" value="1"/>
</dbReference>
<dbReference type="InterPro" id="IPR007627">
    <property type="entry name" value="RNA_pol_sigma70_r2"/>
</dbReference>